<reference evidence="12" key="1">
    <citation type="submission" date="2022-01" db="EMBL/GenBank/DDBJ databases">
        <title>Collection of gut derived symbiotic bacterial strains cultured from healthy donors.</title>
        <authorList>
            <person name="Lin H."/>
            <person name="Kohout C."/>
            <person name="Waligurski E."/>
            <person name="Pamer E.G."/>
        </authorList>
    </citation>
    <scope>NUCLEOTIDE SEQUENCE</scope>
    <source>
        <strain evidence="12">DFI.7.46</strain>
    </source>
</reference>
<comment type="function">
    <text evidence="9">Catalyzes the formation of the alpha-1,6-glucosidic linkages in glycogen by scission of a 1,4-alpha-linked oligosaccharide from growing alpha-1,4-glucan chains and the subsequent attachment of the oligosaccharide to the alpha-1,6 position.</text>
</comment>
<keyword evidence="4 9" id="KW-0321">Glycogen metabolism</keyword>
<dbReference type="Proteomes" id="UP001200537">
    <property type="component" value="Unassembled WGS sequence"/>
</dbReference>
<dbReference type="SMART" id="SM00642">
    <property type="entry name" value="Aamy"/>
    <property type="match status" value="1"/>
</dbReference>
<dbReference type="PANTHER" id="PTHR43651">
    <property type="entry name" value="1,4-ALPHA-GLUCAN-BRANCHING ENZYME"/>
    <property type="match status" value="1"/>
</dbReference>
<dbReference type="EMBL" id="JAKNHJ010000020">
    <property type="protein sequence ID" value="MCG4618610.1"/>
    <property type="molecule type" value="Genomic_DNA"/>
</dbReference>
<dbReference type="Pfam" id="PF02922">
    <property type="entry name" value="CBM_48"/>
    <property type="match status" value="1"/>
</dbReference>
<dbReference type="CDD" id="cd02855">
    <property type="entry name" value="E_set_GBE_prok_N"/>
    <property type="match status" value="1"/>
</dbReference>
<accession>A0AAJ1EYH7</accession>
<dbReference type="SUPFAM" id="SSF51011">
    <property type="entry name" value="Glycosyl hydrolase domain"/>
    <property type="match status" value="1"/>
</dbReference>
<evidence type="ECO:0000256" key="1">
    <source>
        <dbReference type="ARBA" id="ARBA00000826"/>
    </source>
</evidence>
<sequence length="727" mass="82902">MNAKPVPVDPDVLANVAHGRYFDPHSVLGTHVGEDSVTIRTVAHLADAVEIITPKGTFPATHEQDGIWVTVLDGTEIPDYRVRTTYGEETTELDDGYRYLPTVGEFDLYLISEGRHERLWEVLGAHLRTYETEMGQTKGASFAVWAPNAQAVRVVGDFNYWDGETSSMRSLGSSGVWELFIPDVEIGARYKFEILRPDGTWQQKADPMARACEIPPLTASVVTDKHHQWEDQEWMDKRAKTNPHNSPMSVYEMHIGSWSYDTHYRDLADDLVTYVKDMGFTHVEMMPVSEHPFYGSWGYQQSGYYAPSSRYGTPDDFRYLVDKLHQAGIGVIMDWVPGHFPKDQFALADFDGTKLYEHPDPTRGEQPDWGTLIFNFGRNEVRNFLVANALYWLDEFHIDGLRVDAVASMLYLDYSREEGQWHPNQYGGRENLEAISFLQETNATCYRLYPGICMIAEESTAWPGVTAPTDAGGLGFGLKWNMGWMNDTLRYLREDPVNRSWHHGELTFSLVYAFSEHYILPLSHDEVVYGKGSILAKQPGDYWRQLAGVRSLYAYQWSHPGKQLLFMGGEFAQGAEWDANRSLDWFLLDDERNQGVQALVRDLNQIYTTDPALWDDEHTGFEWIESNDSEHNVISYVRKSRDDRGREHKMVCICNFAGNPHEGYRVGLPDGGEWEEIINTDDAKYGGSGVTNLGQVSAEDMEWNGRPYSVELRVPPLGCLWLRPKED</sequence>
<dbReference type="Pfam" id="PF22019">
    <property type="entry name" value="GlgB_N"/>
    <property type="match status" value="1"/>
</dbReference>
<dbReference type="InterPro" id="IPR006047">
    <property type="entry name" value="GH13_cat_dom"/>
</dbReference>
<comment type="pathway">
    <text evidence="2 9">Glycan biosynthesis; glycogen biosynthesis.</text>
</comment>
<dbReference type="GO" id="GO:0005978">
    <property type="term" value="P:glycogen biosynthetic process"/>
    <property type="evidence" value="ECO:0007669"/>
    <property type="project" value="UniProtKB-UniRule"/>
</dbReference>
<dbReference type="NCBIfam" id="NF008967">
    <property type="entry name" value="PRK12313.1"/>
    <property type="match status" value="1"/>
</dbReference>
<proteinExistence type="inferred from homology"/>
<evidence type="ECO:0000256" key="8">
    <source>
        <dbReference type="ARBA" id="ARBA00023277"/>
    </source>
</evidence>
<feature type="active site" description="Nucleophile" evidence="9 10">
    <location>
        <position position="404"/>
    </location>
</feature>
<dbReference type="GO" id="GO:0003844">
    <property type="term" value="F:1,4-alpha-glucan branching enzyme activity"/>
    <property type="evidence" value="ECO:0007669"/>
    <property type="project" value="UniProtKB-UniRule"/>
</dbReference>
<dbReference type="InterPro" id="IPR013783">
    <property type="entry name" value="Ig-like_fold"/>
</dbReference>
<evidence type="ECO:0000313" key="13">
    <source>
        <dbReference type="Proteomes" id="UP001200537"/>
    </source>
</evidence>
<evidence type="ECO:0000256" key="2">
    <source>
        <dbReference type="ARBA" id="ARBA00004964"/>
    </source>
</evidence>
<comment type="subunit">
    <text evidence="9">Monomer.</text>
</comment>
<dbReference type="NCBIfam" id="NF003811">
    <property type="entry name" value="PRK05402.1"/>
    <property type="match status" value="1"/>
</dbReference>
<dbReference type="InterPro" id="IPR006048">
    <property type="entry name" value="A-amylase/branching_C"/>
</dbReference>
<evidence type="ECO:0000256" key="3">
    <source>
        <dbReference type="ARBA" id="ARBA00009000"/>
    </source>
</evidence>
<dbReference type="RefSeq" id="WP_024058408.1">
    <property type="nucleotide sequence ID" value="NZ_JAGZVZ010000008.1"/>
</dbReference>
<dbReference type="FunFam" id="3.20.20.80:FF:000003">
    <property type="entry name" value="1,4-alpha-glucan branching enzyme GlgB"/>
    <property type="match status" value="1"/>
</dbReference>
<comment type="similarity">
    <text evidence="3 9">Belongs to the glycosyl hydrolase 13 family. GlgB subfamily.</text>
</comment>
<dbReference type="PIRSF" id="PIRSF000463">
    <property type="entry name" value="GlgB"/>
    <property type="match status" value="1"/>
</dbReference>
<dbReference type="Gene3D" id="3.20.20.80">
    <property type="entry name" value="Glycosidases"/>
    <property type="match status" value="1"/>
</dbReference>
<feature type="active site" description="Proton donor" evidence="9 10">
    <location>
        <position position="457"/>
    </location>
</feature>
<evidence type="ECO:0000259" key="11">
    <source>
        <dbReference type="SMART" id="SM00642"/>
    </source>
</evidence>
<dbReference type="InterPro" id="IPR037439">
    <property type="entry name" value="Branching_enzy"/>
</dbReference>
<dbReference type="InterPro" id="IPR013780">
    <property type="entry name" value="Glyco_hydro_b"/>
</dbReference>
<keyword evidence="7 9" id="KW-0320">Glycogen biosynthesis</keyword>
<name>A0AAJ1EYH7_9ACTO</name>
<dbReference type="GO" id="GO:0043169">
    <property type="term" value="F:cation binding"/>
    <property type="evidence" value="ECO:0007669"/>
    <property type="project" value="InterPro"/>
</dbReference>
<comment type="caution">
    <text evidence="12">The sequence shown here is derived from an EMBL/GenBank/DDBJ whole genome shotgun (WGS) entry which is preliminary data.</text>
</comment>
<keyword evidence="6 9" id="KW-0808">Transferase</keyword>
<dbReference type="Pfam" id="PF00128">
    <property type="entry name" value="Alpha-amylase"/>
    <property type="match status" value="1"/>
</dbReference>
<evidence type="ECO:0000256" key="10">
    <source>
        <dbReference type="PIRSR" id="PIRSR000463-1"/>
    </source>
</evidence>
<organism evidence="12 13">
    <name type="scientific">Varibaculum cambriense</name>
    <dbReference type="NCBI Taxonomy" id="184870"/>
    <lineage>
        <taxon>Bacteria</taxon>
        <taxon>Bacillati</taxon>
        <taxon>Actinomycetota</taxon>
        <taxon>Actinomycetes</taxon>
        <taxon>Actinomycetales</taxon>
        <taxon>Actinomycetaceae</taxon>
        <taxon>Varibaculum</taxon>
    </lineage>
</organism>
<evidence type="ECO:0000256" key="6">
    <source>
        <dbReference type="ARBA" id="ARBA00022679"/>
    </source>
</evidence>
<dbReference type="EC" id="2.4.1.18" evidence="9"/>
<dbReference type="GO" id="GO:0005829">
    <property type="term" value="C:cytosol"/>
    <property type="evidence" value="ECO:0007669"/>
    <property type="project" value="TreeGrafter"/>
</dbReference>
<evidence type="ECO:0000256" key="9">
    <source>
        <dbReference type="HAMAP-Rule" id="MF_00685"/>
    </source>
</evidence>
<dbReference type="InterPro" id="IPR014756">
    <property type="entry name" value="Ig_E-set"/>
</dbReference>
<evidence type="ECO:0000256" key="7">
    <source>
        <dbReference type="ARBA" id="ARBA00023056"/>
    </source>
</evidence>
<comment type="catalytic activity">
    <reaction evidence="1 9">
        <text>Transfers a segment of a (1-&gt;4)-alpha-D-glucan chain to a primary hydroxy group in a similar glucan chain.</text>
        <dbReference type="EC" id="2.4.1.18"/>
    </reaction>
</comment>
<keyword evidence="5 9" id="KW-0328">Glycosyltransferase</keyword>
<dbReference type="Gene3D" id="2.60.40.10">
    <property type="entry name" value="Immunoglobulins"/>
    <property type="match status" value="2"/>
</dbReference>
<gene>
    <name evidence="9 12" type="primary">glgB</name>
    <name evidence="12" type="ORF">L0M99_08925</name>
</gene>
<dbReference type="InterPro" id="IPR004193">
    <property type="entry name" value="Glyco_hydro_13_N"/>
</dbReference>
<evidence type="ECO:0000256" key="4">
    <source>
        <dbReference type="ARBA" id="ARBA00022600"/>
    </source>
</evidence>
<dbReference type="Gene3D" id="2.60.40.1180">
    <property type="entry name" value="Golgi alpha-mannosidase II"/>
    <property type="match status" value="1"/>
</dbReference>
<dbReference type="AlphaFoldDB" id="A0AAJ1EYH7"/>
<feature type="domain" description="Glycosyl hydrolase family 13 catalytic" evidence="11">
    <location>
        <begin position="252"/>
        <end position="684"/>
    </location>
</feature>
<dbReference type="InterPro" id="IPR017853">
    <property type="entry name" value="GH"/>
</dbReference>
<evidence type="ECO:0000313" key="12">
    <source>
        <dbReference type="EMBL" id="MCG4618610.1"/>
    </source>
</evidence>
<keyword evidence="8 9" id="KW-0119">Carbohydrate metabolism</keyword>
<dbReference type="NCBIfam" id="TIGR01515">
    <property type="entry name" value="branching_enzym"/>
    <property type="match status" value="1"/>
</dbReference>
<dbReference type="HAMAP" id="MF_00685">
    <property type="entry name" value="GlgB"/>
    <property type="match status" value="1"/>
</dbReference>
<dbReference type="SUPFAM" id="SSF51445">
    <property type="entry name" value="(Trans)glycosidases"/>
    <property type="match status" value="1"/>
</dbReference>
<dbReference type="InterPro" id="IPR006407">
    <property type="entry name" value="GlgB"/>
</dbReference>
<dbReference type="PANTHER" id="PTHR43651:SF3">
    <property type="entry name" value="1,4-ALPHA-GLUCAN-BRANCHING ENZYME"/>
    <property type="match status" value="1"/>
</dbReference>
<dbReference type="FunFam" id="2.60.40.10:FF:000169">
    <property type="entry name" value="1,4-alpha-glucan branching enzyme GlgB"/>
    <property type="match status" value="1"/>
</dbReference>
<dbReference type="SUPFAM" id="SSF81296">
    <property type="entry name" value="E set domains"/>
    <property type="match status" value="2"/>
</dbReference>
<dbReference type="GO" id="GO:0004553">
    <property type="term" value="F:hydrolase activity, hydrolyzing O-glycosyl compounds"/>
    <property type="evidence" value="ECO:0007669"/>
    <property type="project" value="InterPro"/>
</dbReference>
<protein>
    <recommendedName>
        <fullName evidence="9">1,4-alpha-glucan branching enzyme GlgB</fullName>
        <ecNumber evidence="9">2.4.1.18</ecNumber>
    </recommendedName>
    <alternativeName>
        <fullName evidence="9">1,4-alpha-D-glucan:1,4-alpha-D-glucan 6-glucosyl-transferase</fullName>
    </alternativeName>
    <alternativeName>
        <fullName evidence="9">Alpha-(1-&gt;4)-glucan branching enzyme</fullName>
    </alternativeName>
    <alternativeName>
        <fullName evidence="9">Glycogen branching enzyme</fullName>
        <shortName evidence="9">BE</shortName>
    </alternativeName>
</protein>
<dbReference type="FunFam" id="2.60.40.1180:FF:000002">
    <property type="entry name" value="1,4-alpha-glucan branching enzyme GlgB"/>
    <property type="match status" value="1"/>
</dbReference>
<dbReference type="InterPro" id="IPR044143">
    <property type="entry name" value="GlgB_N_E_set_prok"/>
</dbReference>
<dbReference type="Pfam" id="PF02806">
    <property type="entry name" value="Alpha-amylase_C"/>
    <property type="match status" value="1"/>
</dbReference>
<evidence type="ECO:0000256" key="5">
    <source>
        <dbReference type="ARBA" id="ARBA00022676"/>
    </source>
</evidence>
<dbReference type="CDD" id="cd11322">
    <property type="entry name" value="AmyAc_Glg_BE"/>
    <property type="match status" value="1"/>
</dbReference>
<dbReference type="InterPro" id="IPR054169">
    <property type="entry name" value="GlgB_N"/>
</dbReference>